<name>A0A8B9AE98_PHODC</name>
<dbReference type="OrthoDB" id="778501at2759"/>
<feature type="region of interest" description="Disordered" evidence="1">
    <location>
        <begin position="133"/>
        <end position="167"/>
    </location>
</feature>
<feature type="compositionally biased region" description="Basic and acidic residues" evidence="1">
    <location>
        <begin position="150"/>
        <end position="159"/>
    </location>
</feature>
<reference evidence="2" key="1">
    <citation type="journal article" date="2019" name="Nat. Commun.">
        <title>Genome-wide association mapping of date palm fruit traits.</title>
        <authorList>
            <person name="Hazzouri K.M."/>
            <person name="Gros-Balthazard M."/>
            <person name="Flowers J.M."/>
            <person name="Copetti D."/>
            <person name="Lemansour A."/>
            <person name="Lebrun M."/>
            <person name="Masmoudi K."/>
            <person name="Ferrand S."/>
            <person name="Dhar M.I."/>
            <person name="Fresquez Z.A."/>
            <person name="Rosas U."/>
            <person name="Zhang J."/>
            <person name="Talag J."/>
            <person name="Lee S."/>
            <person name="Kudrna D."/>
            <person name="Powell R.F."/>
            <person name="Leitch I.J."/>
            <person name="Krueger R.R."/>
            <person name="Wing R.A."/>
            <person name="Amiri K.M.A."/>
            <person name="Purugganan M.D."/>
        </authorList>
    </citation>
    <scope>NUCLEOTIDE SEQUENCE [LARGE SCALE GENOMIC DNA]</scope>
    <source>
        <strain evidence="2">cv. Khalas</strain>
    </source>
</reference>
<keyword evidence="2" id="KW-1185">Reference proteome</keyword>
<dbReference type="AlphaFoldDB" id="A0A8B9AE98"/>
<dbReference type="KEGG" id="pda:120111603"/>
<dbReference type="PANTHER" id="PTHR35138:SF1">
    <property type="entry name" value="MYB-LIKE DOMAIN-CONTAINING PROTEIN"/>
    <property type="match status" value="1"/>
</dbReference>
<dbReference type="Proteomes" id="UP000228380">
    <property type="component" value="Chromosome 8"/>
</dbReference>
<dbReference type="PANTHER" id="PTHR35138">
    <property type="entry name" value="OS01G0225300 PROTEIN"/>
    <property type="match status" value="1"/>
</dbReference>
<organism evidence="2 3">
    <name type="scientific">Phoenix dactylifera</name>
    <name type="common">Date palm</name>
    <dbReference type="NCBI Taxonomy" id="42345"/>
    <lineage>
        <taxon>Eukaryota</taxon>
        <taxon>Viridiplantae</taxon>
        <taxon>Streptophyta</taxon>
        <taxon>Embryophyta</taxon>
        <taxon>Tracheophyta</taxon>
        <taxon>Spermatophyta</taxon>
        <taxon>Magnoliopsida</taxon>
        <taxon>Liliopsida</taxon>
        <taxon>Arecaceae</taxon>
        <taxon>Coryphoideae</taxon>
        <taxon>Phoeniceae</taxon>
        <taxon>Phoenix</taxon>
    </lineage>
</organism>
<evidence type="ECO:0000256" key="1">
    <source>
        <dbReference type="SAM" id="MobiDB-lite"/>
    </source>
</evidence>
<proteinExistence type="predicted"/>
<reference evidence="3" key="2">
    <citation type="submission" date="2025-08" db="UniProtKB">
        <authorList>
            <consortium name="RefSeq"/>
        </authorList>
    </citation>
    <scope>IDENTIFICATION</scope>
    <source>
        <tissue evidence="3">Young leaves</tissue>
    </source>
</reference>
<evidence type="ECO:0000313" key="3">
    <source>
        <dbReference type="RefSeq" id="XP_038985041.1"/>
    </source>
</evidence>
<evidence type="ECO:0000313" key="2">
    <source>
        <dbReference type="Proteomes" id="UP000228380"/>
    </source>
</evidence>
<dbReference type="GeneID" id="120111603"/>
<dbReference type="RefSeq" id="XP_038985041.1">
    <property type="nucleotide sequence ID" value="XM_039129113.1"/>
</dbReference>
<accession>A0A8B9AE98</accession>
<sequence>MSKGIPVEKLFNHGHQFTIPKKGHMNTVMIENHRTNKMLVCGSATSWLGLNENAEGSHGRPTSQADFWFLFGNFFRNPWSEKHGIQQVLGSSTSKDGDGIDEISLNPPAPEDSMVGISMVAWGHMSRASLKKTMEDLTEELEQASQKSTKLNEDKDPHRLFTSTTSP</sequence>
<protein>
    <submittedName>
        <fullName evidence="3">Uncharacterized protein LOC120111603</fullName>
    </submittedName>
</protein>
<feature type="region of interest" description="Disordered" evidence="1">
    <location>
        <begin position="91"/>
        <end position="112"/>
    </location>
</feature>
<gene>
    <name evidence="3" type="primary">LOC120111603</name>
</gene>